<dbReference type="EMBL" id="JAGEOK010000029">
    <property type="protein sequence ID" value="MBO2442916.1"/>
    <property type="molecule type" value="Genomic_DNA"/>
</dbReference>
<evidence type="ECO:0000313" key="4">
    <source>
        <dbReference type="EMBL" id="MBO2442916.1"/>
    </source>
</evidence>
<organism evidence="4 5">
    <name type="scientific">Actinomadura nitritigenes</name>
    <dbReference type="NCBI Taxonomy" id="134602"/>
    <lineage>
        <taxon>Bacteria</taxon>
        <taxon>Bacillati</taxon>
        <taxon>Actinomycetota</taxon>
        <taxon>Actinomycetes</taxon>
        <taxon>Streptosporangiales</taxon>
        <taxon>Thermomonosporaceae</taxon>
        <taxon>Actinomadura</taxon>
    </lineage>
</organism>
<keyword evidence="2" id="KW-0804">Transcription</keyword>
<sequence>MRCPHRIDVGAYALGVLAPADQTRTRIHLEGCPSCRAELADLAAVLAFLHRAAPCGCRPPDLRPRRDR</sequence>
<dbReference type="InterPro" id="IPR041916">
    <property type="entry name" value="Anti_sigma_zinc_sf"/>
</dbReference>
<accession>A0ABS3R9K3</accession>
<protein>
    <submittedName>
        <fullName evidence="4">Zf-HC2 domain-containing protein</fullName>
    </submittedName>
</protein>
<keyword evidence="1" id="KW-0805">Transcription regulation</keyword>
<evidence type="ECO:0000259" key="3">
    <source>
        <dbReference type="Pfam" id="PF13490"/>
    </source>
</evidence>
<feature type="domain" description="Putative zinc-finger" evidence="3">
    <location>
        <begin position="9"/>
        <end position="36"/>
    </location>
</feature>
<proteinExistence type="predicted"/>
<gene>
    <name evidence="4" type="ORF">J4557_35855</name>
</gene>
<dbReference type="RefSeq" id="WP_208271242.1">
    <property type="nucleotide sequence ID" value="NZ_BAAAGM010000046.1"/>
</dbReference>
<evidence type="ECO:0000313" key="5">
    <source>
        <dbReference type="Proteomes" id="UP000666915"/>
    </source>
</evidence>
<reference evidence="4 5" key="1">
    <citation type="submission" date="2021-03" db="EMBL/GenBank/DDBJ databases">
        <authorList>
            <person name="Kanchanasin P."/>
            <person name="Saeng-In P."/>
            <person name="Phongsopitanun W."/>
            <person name="Yuki M."/>
            <person name="Kudo T."/>
            <person name="Ohkuma M."/>
            <person name="Tanasupawat S."/>
        </authorList>
    </citation>
    <scope>NUCLEOTIDE SEQUENCE [LARGE SCALE GENOMIC DNA]</scope>
    <source>
        <strain evidence="4 5">L46</strain>
    </source>
</reference>
<dbReference type="InterPro" id="IPR027383">
    <property type="entry name" value="Znf_put"/>
</dbReference>
<keyword evidence="5" id="KW-1185">Reference proteome</keyword>
<comment type="caution">
    <text evidence="4">The sequence shown here is derived from an EMBL/GenBank/DDBJ whole genome shotgun (WGS) entry which is preliminary data.</text>
</comment>
<dbReference type="Proteomes" id="UP000666915">
    <property type="component" value="Unassembled WGS sequence"/>
</dbReference>
<evidence type="ECO:0000256" key="1">
    <source>
        <dbReference type="ARBA" id="ARBA00023015"/>
    </source>
</evidence>
<dbReference type="Gene3D" id="1.10.10.1320">
    <property type="entry name" value="Anti-sigma factor, zinc-finger domain"/>
    <property type="match status" value="1"/>
</dbReference>
<evidence type="ECO:0000256" key="2">
    <source>
        <dbReference type="ARBA" id="ARBA00023163"/>
    </source>
</evidence>
<name>A0ABS3R9K3_9ACTN</name>
<dbReference type="Pfam" id="PF13490">
    <property type="entry name" value="zf-HC2"/>
    <property type="match status" value="1"/>
</dbReference>